<evidence type="ECO:0000313" key="2">
    <source>
        <dbReference type="Proteomes" id="UP001204798"/>
    </source>
</evidence>
<dbReference type="Gene3D" id="3.40.50.1010">
    <property type="entry name" value="5'-nuclease"/>
    <property type="match status" value="1"/>
</dbReference>
<dbReference type="EMBL" id="JANUCP010000003">
    <property type="protein sequence ID" value="MCS3919326.1"/>
    <property type="molecule type" value="Genomic_DNA"/>
</dbReference>
<sequence>MTLPPWTVTDASVSALWLKVRGEDPNLVRHAKMLYRDIVEGRYRVALPFHWRLEIAGVIRNFVAAKKMGLTEARKAMRWMATFALEHCVICELTAGWDQLIATANAWGFNLYDTIYLLMAQRVGGIFWTADLRLYRQWHSREDLRRIVMVGWIGYYPQTGIPLVPP</sequence>
<reference evidence="1 2" key="1">
    <citation type="submission" date="2022-08" db="EMBL/GenBank/DDBJ databases">
        <title>Bacterial and archaeal communities from various locations to study Microbial Dark Matter (Phase II).</title>
        <authorList>
            <person name="Stepanauskas R."/>
        </authorList>
    </citation>
    <scope>NUCLEOTIDE SEQUENCE [LARGE SCALE GENOMIC DNA]</scope>
    <source>
        <strain evidence="1 2">PD1</strain>
    </source>
</reference>
<dbReference type="CDD" id="cd09873">
    <property type="entry name" value="PIN_Pae0151-like"/>
    <property type="match status" value="1"/>
</dbReference>
<comment type="caution">
    <text evidence="1">The sequence shown here is derived from an EMBL/GenBank/DDBJ whole genome shotgun (WGS) entry which is preliminary data.</text>
</comment>
<organism evidence="1 2">
    <name type="scientific">Candidatus Fervidibacter sacchari</name>
    <dbReference type="NCBI Taxonomy" id="1448929"/>
    <lineage>
        <taxon>Bacteria</taxon>
        <taxon>Candidatus Fervidibacterota</taxon>
        <taxon>Candidatus Fervidibacter</taxon>
    </lineage>
</organism>
<dbReference type="SUPFAM" id="SSF88723">
    <property type="entry name" value="PIN domain-like"/>
    <property type="match status" value="1"/>
</dbReference>
<gene>
    <name evidence="1" type="ORF">M2350_001739</name>
</gene>
<proteinExistence type="predicted"/>
<dbReference type="Proteomes" id="UP001204798">
    <property type="component" value="Unassembled WGS sequence"/>
</dbReference>
<dbReference type="InterPro" id="IPR029060">
    <property type="entry name" value="PIN-like_dom_sf"/>
</dbReference>
<keyword evidence="2" id="KW-1185">Reference proteome</keyword>
<name>A0ABT2EN24_9BACT</name>
<evidence type="ECO:0000313" key="1">
    <source>
        <dbReference type="EMBL" id="MCS3919326.1"/>
    </source>
</evidence>
<accession>A0ABT2EN24</accession>
<dbReference type="RefSeq" id="WP_259095645.1">
    <property type="nucleotide sequence ID" value="NZ_CP130454.1"/>
</dbReference>
<protein>
    <submittedName>
        <fullName evidence="1">Nucleic acid-binding protein</fullName>
    </submittedName>
</protein>
<dbReference type="InterPro" id="IPR044153">
    <property type="entry name" value="PIN_Pae0151-like"/>
</dbReference>